<dbReference type="EMBL" id="CP000477">
    <property type="protein sequence ID" value="ABK13908.1"/>
    <property type="molecule type" value="Genomic_DNA"/>
</dbReference>
<dbReference type="Proteomes" id="UP000000674">
    <property type="component" value="Chromosome"/>
</dbReference>
<dbReference type="InterPro" id="IPR000510">
    <property type="entry name" value="Nase/OxRdtase_comp1"/>
</dbReference>
<feature type="domain" description="Nitrogenase/oxidoreductase component 1" evidence="1">
    <location>
        <begin position="29"/>
        <end position="138"/>
    </location>
</feature>
<evidence type="ECO:0000259" key="1">
    <source>
        <dbReference type="Pfam" id="PF00148"/>
    </source>
</evidence>
<dbReference type="PANTHER" id="PTHR42846">
    <property type="entry name" value="NI-SIROHYDROCHLORIN A,C-DIAMIDE REDUCTIVE CYCLASE COMPLEX, COMPONENT CFBD"/>
    <property type="match status" value="1"/>
</dbReference>
<dbReference type="STRING" id="349307.Mthe_0106"/>
<dbReference type="KEGG" id="mtp:Mthe_0106"/>
<dbReference type="AlphaFoldDB" id="A0B5D4"/>
<dbReference type="HOGENOM" id="CLU_782144_0_0_2"/>
<dbReference type="RefSeq" id="WP_011695307.1">
    <property type="nucleotide sequence ID" value="NC_008553.1"/>
</dbReference>
<dbReference type="InterPro" id="IPR017675">
    <property type="entry name" value="CfbD"/>
</dbReference>
<dbReference type="InterPro" id="IPR052673">
    <property type="entry name" value="Ni-siroh_cyclase_CfbD"/>
</dbReference>
<organism evidence="2 3">
    <name type="scientific">Methanothrix thermoacetophila (strain DSM 6194 / JCM 14653 / NBRC 101360 / PT)</name>
    <name type="common">Methanosaeta thermophila</name>
    <dbReference type="NCBI Taxonomy" id="349307"/>
    <lineage>
        <taxon>Archaea</taxon>
        <taxon>Methanobacteriati</taxon>
        <taxon>Methanobacteriota</taxon>
        <taxon>Stenosarchaea group</taxon>
        <taxon>Methanomicrobia</taxon>
        <taxon>Methanotrichales</taxon>
        <taxon>Methanotrichaceae</taxon>
        <taxon>Methanothrix</taxon>
    </lineage>
</organism>
<dbReference type="OrthoDB" id="53142at2157"/>
<accession>A0B5D4</accession>
<gene>
    <name evidence="2" type="ordered locus">Mthe_0106</name>
</gene>
<proteinExistence type="predicted"/>
<keyword evidence="3" id="KW-1185">Reference proteome</keyword>
<dbReference type="SUPFAM" id="SSF53807">
    <property type="entry name" value="Helical backbone' metal receptor"/>
    <property type="match status" value="1"/>
</dbReference>
<protein>
    <recommendedName>
        <fullName evidence="1">Nitrogenase/oxidoreductase component 1 domain-containing protein</fullName>
    </recommendedName>
</protein>
<dbReference type="Gene3D" id="3.40.50.1980">
    <property type="entry name" value="Nitrogenase molybdenum iron protein domain"/>
    <property type="match status" value="1"/>
</dbReference>
<sequence>MSTEVQVIHPRPSSIVAALYTLRDLGVDVIILHGPSGCCFKHARLLEEDGVRVLTTGLDEKGFVFGGQEQLVRLLRRAVELFHPKIIAVAGTCSSMIIGEDLHKAVVEANIGVPVIEAEVHAGYRDNTKGVIITLEAARDAGIIDDQELNRQKKLLEKATEIERLYGAASSEYLPPERGDVKFVVASRLLDLLMEGKRGLNILNAKKETAYMFADINLSLIEVARALGCEEKIRTLANLDSVVGLPKVRRDAGNIAGALMERGMNFEITGGLDEYPVSGERIADMIEGEAYDFAVISGVPHAIPIDALGGMELFSITNGPRQVRPLRDMGHHHVVVEIDLHPKTMGVSTIVESEFGATLREIARRRGVL</sequence>
<dbReference type="GeneID" id="4462498"/>
<name>A0B5D4_METTP</name>
<evidence type="ECO:0000313" key="2">
    <source>
        <dbReference type="EMBL" id="ABK13908.1"/>
    </source>
</evidence>
<dbReference type="PANTHER" id="PTHR42846:SF1">
    <property type="entry name" value="NI-SIROHYDROCHLORIN A,C-DIAMIDE REDUCTIVE CYCLASE COMPLEX, COMPONENT CFBD"/>
    <property type="match status" value="1"/>
</dbReference>
<dbReference type="NCBIfam" id="TIGR03282">
    <property type="entry name" value="methan_mark_13"/>
    <property type="match status" value="1"/>
</dbReference>
<reference evidence="2 3" key="1">
    <citation type="submission" date="2006-10" db="EMBL/GenBank/DDBJ databases">
        <title>Complete sequence of Methanosaeta thermophila PT.</title>
        <authorList>
            <consortium name="US DOE Joint Genome Institute"/>
            <person name="Copeland A."/>
            <person name="Lucas S."/>
            <person name="Lapidus A."/>
            <person name="Barry K."/>
            <person name="Detter J.C."/>
            <person name="Glavina del Rio T."/>
            <person name="Hammon N."/>
            <person name="Israni S."/>
            <person name="Pitluck S."/>
            <person name="Chain P."/>
            <person name="Malfatti S."/>
            <person name="Shin M."/>
            <person name="Vergez L."/>
            <person name="Schmutz J."/>
            <person name="Larimer F."/>
            <person name="Land M."/>
            <person name="Hauser L."/>
            <person name="Kyrpides N."/>
            <person name="Kim E."/>
            <person name="Smith K.S."/>
            <person name="Ingram-Smith C."/>
            <person name="Richardson P."/>
        </authorList>
    </citation>
    <scope>NUCLEOTIDE SEQUENCE [LARGE SCALE GENOMIC DNA]</scope>
    <source>
        <strain evidence="3">DSM 6194 / JCM 14653 / NBRC 101360 / PT</strain>
    </source>
</reference>
<dbReference type="Pfam" id="PF00148">
    <property type="entry name" value="Oxidored_nitro"/>
    <property type="match status" value="1"/>
</dbReference>
<dbReference type="GO" id="GO:0016491">
    <property type="term" value="F:oxidoreductase activity"/>
    <property type="evidence" value="ECO:0007669"/>
    <property type="project" value="InterPro"/>
</dbReference>
<evidence type="ECO:0000313" key="3">
    <source>
        <dbReference type="Proteomes" id="UP000000674"/>
    </source>
</evidence>